<dbReference type="Pfam" id="PF12833">
    <property type="entry name" value="HTH_18"/>
    <property type="match status" value="1"/>
</dbReference>
<comment type="catalytic activity">
    <reaction evidence="1">
        <text>ATP + protein L-histidine = ADP + protein N-phospho-L-histidine.</text>
        <dbReference type="EC" id="2.7.13.3"/>
    </reaction>
</comment>
<reference evidence="17" key="1">
    <citation type="submission" date="2016-10" db="EMBL/GenBank/DDBJ databases">
        <authorList>
            <person name="Varghese N."/>
            <person name="Submissions S."/>
        </authorList>
    </citation>
    <scope>NUCLEOTIDE SEQUENCE [LARGE SCALE GENOMIC DNA]</scope>
    <source>
        <strain evidence="17">BP1-148</strain>
    </source>
</reference>
<dbReference type="Gene3D" id="3.40.50.2300">
    <property type="match status" value="1"/>
</dbReference>
<dbReference type="PROSITE" id="PS01124">
    <property type="entry name" value="HTH_ARAC_FAMILY_2"/>
    <property type="match status" value="1"/>
</dbReference>
<dbReference type="PRINTS" id="PR00344">
    <property type="entry name" value="BCTRLSENSOR"/>
</dbReference>
<keyword evidence="12" id="KW-0472">Membrane</keyword>
<evidence type="ECO:0000256" key="9">
    <source>
        <dbReference type="ARBA" id="ARBA00023015"/>
    </source>
</evidence>
<keyword evidence="9" id="KW-0805">Transcription regulation</keyword>
<dbReference type="InterPro" id="IPR009057">
    <property type="entry name" value="Homeodomain-like_sf"/>
</dbReference>
<dbReference type="RefSeq" id="WP_091816271.1">
    <property type="nucleotide sequence ID" value="NZ_FNCQ01000005.1"/>
</dbReference>
<keyword evidence="4" id="KW-0808">Transferase</keyword>
<dbReference type="PANTHER" id="PTHR43547">
    <property type="entry name" value="TWO-COMPONENT HISTIDINE KINASE"/>
    <property type="match status" value="1"/>
</dbReference>
<dbReference type="SMART" id="SM00448">
    <property type="entry name" value="REC"/>
    <property type="match status" value="1"/>
</dbReference>
<dbReference type="InterPro" id="IPR018060">
    <property type="entry name" value="HTH_AraC"/>
</dbReference>
<dbReference type="PROSITE" id="PS50110">
    <property type="entry name" value="RESPONSE_REGULATORY"/>
    <property type="match status" value="1"/>
</dbReference>
<dbReference type="GO" id="GO:0043565">
    <property type="term" value="F:sequence-specific DNA binding"/>
    <property type="evidence" value="ECO:0007669"/>
    <property type="project" value="InterPro"/>
</dbReference>
<keyword evidence="12" id="KW-1133">Transmembrane helix</keyword>
<dbReference type="GO" id="GO:0000155">
    <property type="term" value="F:phosphorelay sensor kinase activity"/>
    <property type="evidence" value="ECO:0007669"/>
    <property type="project" value="InterPro"/>
</dbReference>
<evidence type="ECO:0000256" key="2">
    <source>
        <dbReference type="ARBA" id="ARBA00012438"/>
    </source>
</evidence>
<feature type="domain" description="HTH araC/xylS-type" evidence="13">
    <location>
        <begin position="452"/>
        <end position="552"/>
    </location>
</feature>
<evidence type="ECO:0000256" key="10">
    <source>
        <dbReference type="ARBA" id="ARBA00023163"/>
    </source>
</evidence>
<dbReference type="FunFam" id="3.30.565.10:FF:000037">
    <property type="entry name" value="Hybrid sensor histidine kinase/response regulator"/>
    <property type="match status" value="1"/>
</dbReference>
<evidence type="ECO:0000259" key="15">
    <source>
        <dbReference type="PROSITE" id="PS50110"/>
    </source>
</evidence>
<dbReference type="InterPro" id="IPR003594">
    <property type="entry name" value="HATPase_dom"/>
</dbReference>
<dbReference type="SUPFAM" id="SSF52172">
    <property type="entry name" value="CheY-like"/>
    <property type="match status" value="1"/>
</dbReference>
<dbReference type="Gene3D" id="1.10.287.130">
    <property type="match status" value="1"/>
</dbReference>
<dbReference type="PANTHER" id="PTHR43547:SF2">
    <property type="entry name" value="HYBRID SIGNAL TRANSDUCTION HISTIDINE KINASE C"/>
    <property type="match status" value="1"/>
</dbReference>
<dbReference type="Pfam" id="PF00512">
    <property type="entry name" value="HisKA"/>
    <property type="match status" value="1"/>
</dbReference>
<evidence type="ECO:0000313" key="16">
    <source>
        <dbReference type="EMBL" id="SDG56067.1"/>
    </source>
</evidence>
<name>A0A1G7V8L6_9BACT</name>
<evidence type="ECO:0000256" key="5">
    <source>
        <dbReference type="ARBA" id="ARBA00022741"/>
    </source>
</evidence>
<evidence type="ECO:0000256" key="1">
    <source>
        <dbReference type="ARBA" id="ARBA00000085"/>
    </source>
</evidence>
<evidence type="ECO:0000256" key="6">
    <source>
        <dbReference type="ARBA" id="ARBA00022777"/>
    </source>
</evidence>
<dbReference type="Pfam" id="PF00072">
    <property type="entry name" value="Response_reg"/>
    <property type="match status" value="1"/>
</dbReference>
<proteinExistence type="predicted"/>
<dbReference type="STRING" id="645274.SAMN04487901_105141"/>
<feature type="domain" description="Histidine kinase" evidence="14">
    <location>
        <begin position="42"/>
        <end position="257"/>
    </location>
</feature>
<evidence type="ECO:0000256" key="8">
    <source>
        <dbReference type="ARBA" id="ARBA00023012"/>
    </source>
</evidence>
<evidence type="ECO:0000256" key="12">
    <source>
        <dbReference type="SAM" id="Phobius"/>
    </source>
</evidence>
<dbReference type="Gene3D" id="3.30.565.10">
    <property type="entry name" value="Histidine kinase-like ATPase, C-terminal domain"/>
    <property type="match status" value="1"/>
</dbReference>
<keyword evidence="17" id="KW-1185">Reference proteome</keyword>
<evidence type="ECO:0000256" key="4">
    <source>
        <dbReference type="ARBA" id="ARBA00022679"/>
    </source>
</evidence>
<dbReference type="GO" id="GO:0003700">
    <property type="term" value="F:DNA-binding transcription factor activity"/>
    <property type="evidence" value="ECO:0007669"/>
    <property type="project" value="InterPro"/>
</dbReference>
<dbReference type="InterPro" id="IPR001789">
    <property type="entry name" value="Sig_transdc_resp-reg_receiver"/>
</dbReference>
<evidence type="ECO:0000259" key="13">
    <source>
        <dbReference type="PROSITE" id="PS01124"/>
    </source>
</evidence>
<dbReference type="Proteomes" id="UP000198779">
    <property type="component" value="Unassembled WGS sequence"/>
</dbReference>
<dbReference type="InterPro" id="IPR005467">
    <property type="entry name" value="His_kinase_dom"/>
</dbReference>
<dbReference type="CDD" id="cd17574">
    <property type="entry name" value="REC_OmpR"/>
    <property type="match status" value="1"/>
</dbReference>
<dbReference type="SMART" id="SM00342">
    <property type="entry name" value="HTH_ARAC"/>
    <property type="match status" value="1"/>
</dbReference>
<dbReference type="SMART" id="SM00388">
    <property type="entry name" value="HisKA"/>
    <property type="match status" value="1"/>
</dbReference>
<dbReference type="EC" id="2.7.13.3" evidence="2"/>
<dbReference type="EMBL" id="FNCQ01000005">
    <property type="protein sequence ID" value="SDG56067.1"/>
    <property type="molecule type" value="Genomic_DNA"/>
</dbReference>
<keyword evidence="6 16" id="KW-0418">Kinase</keyword>
<gene>
    <name evidence="16" type="ORF">SAMN04487901_105141</name>
</gene>
<feature type="domain" description="Response regulatory" evidence="15">
    <location>
        <begin position="307"/>
        <end position="422"/>
    </location>
</feature>
<dbReference type="Gene3D" id="1.10.10.60">
    <property type="entry name" value="Homeodomain-like"/>
    <property type="match status" value="1"/>
</dbReference>
<keyword evidence="7" id="KW-0067">ATP-binding</keyword>
<organism evidence="16 17">
    <name type="scientific">Prevotella communis</name>
    <dbReference type="NCBI Taxonomy" id="2913614"/>
    <lineage>
        <taxon>Bacteria</taxon>
        <taxon>Pseudomonadati</taxon>
        <taxon>Bacteroidota</taxon>
        <taxon>Bacteroidia</taxon>
        <taxon>Bacteroidales</taxon>
        <taxon>Prevotellaceae</taxon>
        <taxon>Prevotella</taxon>
    </lineage>
</organism>
<keyword evidence="3 11" id="KW-0597">Phosphoprotein</keyword>
<dbReference type="InterPro" id="IPR003661">
    <property type="entry name" value="HisK_dim/P_dom"/>
</dbReference>
<keyword evidence="5" id="KW-0547">Nucleotide-binding</keyword>
<dbReference type="InterPro" id="IPR011006">
    <property type="entry name" value="CheY-like_superfamily"/>
</dbReference>
<dbReference type="SUPFAM" id="SSF46689">
    <property type="entry name" value="Homeodomain-like"/>
    <property type="match status" value="1"/>
</dbReference>
<keyword evidence="12" id="KW-0812">Transmembrane</keyword>
<dbReference type="SUPFAM" id="SSF47384">
    <property type="entry name" value="Homodimeric domain of signal transducing histidine kinase"/>
    <property type="match status" value="1"/>
</dbReference>
<sequence>MNNDIIMVIIIMTILLVVIGWLVYRRSVKIHHRLQMNEVFTNISHELLTPLTVISASIEKLRAQEPQHTKDYALMELNIERMTRLLQEILETSKSQAGELRLRVSQGDVIAYIRETALSIEPLMYKKGLTFDIQCNPQSMMGWIDTDKVDKIIYNLLSNAAKFTNAQGIVTLKVWTNKDFNQVTIEVSDNGIGIPANRLKHLFHRFYDGDYRWMRVNGTGLGLALTRELVFLHNGTIHCKSEEGKGTTFTVTLPIGKDAFTPSQIDEQHDFDPTKPRKTIIDVRALEDIPEQLVTPTAYEEKEEFYNILLVEDNEELLMLMKTLMSSKYNILTASNGQQALEIIQTRDLDMIVSDVTMPEMDGNELTRLIKSNEDMHHLPVILISAKTSEEARKESMLIGADDFITKPFRLGDLELRINNIIENRKRIVGERAATEEENKDRPLTADEEFILKAKECVMKHLDDSEFDRDTFAAEMGASGSTLYNKLRALTGMNINNYIRTIRMNEAKRLAERQPDIRVSDLAYMVGFKDPKYFATCFKKDFGIQPSEIIAKAQEKSAAR</sequence>
<keyword evidence="8" id="KW-0902">Two-component regulatory system</keyword>
<feature type="transmembrane region" description="Helical" evidence="12">
    <location>
        <begin position="6"/>
        <end position="24"/>
    </location>
</feature>
<dbReference type="PROSITE" id="PS50109">
    <property type="entry name" value="HIS_KIN"/>
    <property type="match status" value="1"/>
</dbReference>
<evidence type="ECO:0000313" key="17">
    <source>
        <dbReference type="Proteomes" id="UP000198779"/>
    </source>
</evidence>
<evidence type="ECO:0000259" key="14">
    <source>
        <dbReference type="PROSITE" id="PS50109"/>
    </source>
</evidence>
<dbReference type="Pfam" id="PF02518">
    <property type="entry name" value="HATPase_c"/>
    <property type="match status" value="1"/>
</dbReference>
<feature type="modified residue" description="4-aspartylphosphate" evidence="11">
    <location>
        <position position="355"/>
    </location>
</feature>
<keyword evidence="10" id="KW-0804">Transcription</keyword>
<evidence type="ECO:0000256" key="7">
    <source>
        <dbReference type="ARBA" id="ARBA00022840"/>
    </source>
</evidence>
<evidence type="ECO:0000256" key="11">
    <source>
        <dbReference type="PROSITE-ProRule" id="PRU00169"/>
    </source>
</evidence>
<dbReference type="AlphaFoldDB" id="A0A1G7V8L6"/>
<accession>A0A1G7V8L6</accession>
<dbReference type="CDD" id="cd00082">
    <property type="entry name" value="HisKA"/>
    <property type="match status" value="1"/>
</dbReference>
<dbReference type="InterPro" id="IPR036097">
    <property type="entry name" value="HisK_dim/P_sf"/>
</dbReference>
<dbReference type="InterPro" id="IPR004358">
    <property type="entry name" value="Sig_transdc_His_kin-like_C"/>
</dbReference>
<protein>
    <recommendedName>
        <fullName evidence="2">histidine kinase</fullName>
        <ecNumber evidence="2">2.7.13.3</ecNumber>
    </recommendedName>
</protein>
<dbReference type="GO" id="GO:0005524">
    <property type="term" value="F:ATP binding"/>
    <property type="evidence" value="ECO:0007669"/>
    <property type="project" value="UniProtKB-KW"/>
</dbReference>
<dbReference type="SMART" id="SM00387">
    <property type="entry name" value="HATPase_c"/>
    <property type="match status" value="1"/>
</dbReference>
<dbReference type="InterPro" id="IPR036890">
    <property type="entry name" value="HATPase_C_sf"/>
</dbReference>
<evidence type="ECO:0000256" key="3">
    <source>
        <dbReference type="ARBA" id="ARBA00022553"/>
    </source>
</evidence>
<dbReference type="SUPFAM" id="SSF55874">
    <property type="entry name" value="ATPase domain of HSP90 chaperone/DNA topoisomerase II/histidine kinase"/>
    <property type="match status" value="1"/>
</dbReference>